<protein>
    <submittedName>
        <fullName evidence="1">DUF1192 family protein</fullName>
    </submittedName>
</protein>
<proteinExistence type="predicted"/>
<dbReference type="Pfam" id="PF06698">
    <property type="entry name" value="DUF1192"/>
    <property type="match status" value="1"/>
</dbReference>
<organism evidence="1 2">
    <name type="scientific">Alteraurantiacibacter buctensis</name>
    <dbReference type="NCBI Taxonomy" id="1503981"/>
    <lineage>
        <taxon>Bacteria</taxon>
        <taxon>Pseudomonadati</taxon>
        <taxon>Pseudomonadota</taxon>
        <taxon>Alphaproteobacteria</taxon>
        <taxon>Sphingomonadales</taxon>
        <taxon>Erythrobacteraceae</taxon>
        <taxon>Alteraurantiacibacter</taxon>
    </lineage>
</organism>
<dbReference type="Proteomes" id="UP000466966">
    <property type="component" value="Unassembled WGS sequence"/>
</dbReference>
<dbReference type="AlphaFoldDB" id="A0A844YTV8"/>
<accession>A0A844YTV8</accession>
<dbReference type="RefSeq" id="WP_160770460.1">
    <property type="nucleotide sequence ID" value="NZ_WTYV01000001.1"/>
</dbReference>
<evidence type="ECO:0000313" key="1">
    <source>
        <dbReference type="EMBL" id="MXO70552.1"/>
    </source>
</evidence>
<name>A0A844YTV8_9SPHN</name>
<evidence type="ECO:0000313" key="2">
    <source>
        <dbReference type="Proteomes" id="UP000466966"/>
    </source>
</evidence>
<dbReference type="EMBL" id="WTYV01000001">
    <property type="protein sequence ID" value="MXO70552.1"/>
    <property type="molecule type" value="Genomic_DNA"/>
</dbReference>
<sequence>MEDDLPRPRSDAASLLGKEVLDSYSQAELLERIALLEAEIARVKAHHARAADHRKLAESLFSKRPPTGQGD</sequence>
<dbReference type="InterPro" id="IPR009579">
    <property type="entry name" value="DUF1192"/>
</dbReference>
<reference evidence="1 2" key="1">
    <citation type="submission" date="2019-12" db="EMBL/GenBank/DDBJ databases">
        <title>Genomic-based taxomic classification of the family Erythrobacteraceae.</title>
        <authorList>
            <person name="Xu L."/>
        </authorList>
    </citation>
    <scope>NUCLEOTIDE SEQUENCE [LARGE SCALE GENOMIC DNA]</scope>
    <source>
        <strain evidence="1 2">M0322</strain>
    </source>
</reference>
<gene>
    <name evidence="1" type="ORF">GRI99_02755</name>
</gene>
<keyword evidence="2" id="KW-1185">Reference proteome</keyword>
<comment type="caution">
    <text evidence="1">The sequence shown here is derived from an EMBL/GenBank/DDBJ whole genome shotgun (WGS) entry which is preliminary data.</text>
</comment>